<organism evidence="2 3">
    <name type="scientific">Sandaracinobacter neustonicus</name>
    <dbReference type="NCBI Taxonomy" id="1715348"/>
    <lineage>
        <taxon>Bacteria</taxon>
        <taxon>Pseudomonadati</taxon>
        <taxon>Pseudomonadota</taxon>
        <taxon>Alphaproteobacteria</taxon>
        <taxon>Sphingomonadales</taxon>
        <taxon>Sphingosinicellaceae</taxon>
        <taxon>Sandaracinobacter</taxon>
    </lineage>
</organism>
<sequence length="60" mass="6010">MSRMIAMGAVAAAALAFAASASAQTPPPTNEATGLPYCSAKVKDRCIQKSDIKKAAAKAG</sequence>
<dbReference type="EMBL" id="VFSU01000017">
    <property type="protein sequence ID" value="TPE62669.1"/>
    <property type="molecule type" value="Genomic_DNA"/>
</dbReference>
<accession>A0A501XQI1</accession>
<comment type="caution">
    <text evidence="2">The sequence shown here is derived from an EMBL/GenBank/DDBJ whole genome shotgun (WGS) entry which is preliminary data.</text>
</comment>
<feature type="chain" id="PRO_5021380602" evidence="1">
    <location>
        <begin position="24"/>
        <end position="60"/>
    </location>
</feature>
<dbReference type="Proteomes" id="UP000319897">
    <property type="component" value="Unassembled WGS sequence"/>
</dbReference>
<dbReference type="AlphaFoldDB" id="A0A501XQI1"/>
<gene>
    <name evidence="2" type="ORF">FJQ54_05650</name>
</gene>
<name>A0A501XQI1_9SPHN</name>
<keyword evidence="3" id="KW-1185">Reference proteome</keyword>
<dbReference type="RefSeq" id="WP_140927441.1">
    <property type="nucleotide sequence ID" value="NZ_VFSU01000017.1"/>
</dbReference>
<evidence type="ECO:0000313" key="3">
    <source>
        <dbReference type="Proteomes" id="UP000319897"/>
    </source>
</evidence>
<reference evidence="2 3" key="1">
    <citation type="submission" date="2019-06" db="EMBL/GenBank/DDBJ databases">
        <authorList>
            <person name="Lee I."/>
            <person name="Jang G.I."/>
            <person name="Hwang C.Y."/>
        </authorList>
    </citation>
    <scope>NUCLEOTIDE SEQUENCE [LARGE SCALE GENOMIC DNA]</scope>
    <source>
        <strain evidence="2 3">PAMC 28131</strain>
    </source>
</reference>
<protein>
    <submittedName>
        <fullName evidence="2">Uncharacterized protein</fullName>
    </submittedName>
</protein>
<evidence type="ECO:0000256" key="1">
    <source>
        <dbReference type="SAM" id="SignalP"/>
    </source>
</evidence>
<feature type="signal peptide" evidence="1">
    <location>
        <begin position="1"/>
        <end position="23"/>
    </location>
</feature>
<keyword evidence="1" id="KW-0732">Signal</keyword>
<proteinExistence type="predicted"/>
<evidence type="ECO:0000313" key="2">
    <source>
        <dbReference type="EMBL" id="TPE62669.1"/>
    </source>
</evidence>